<evidence type="ECO:0000313" key="8">
    <source>
        <dbReference type="Proteomes" id="UP000320216"/>
    </source>
</evidence>
<evidence type="ECO:0000256" key="4">
    <source>
        <dbReference type="ARBA" id="ARBA00023136"/>
    </source>
</evidence>
<dbReference type="RefSeq" id="WP_146322464.1">
    <property type="nucleotide sequence ID" value="NZ_CP042305.1"/>
</dbReference>
<feature type="transmembrane region" description="Helical" evidence="5">
    <location>
        <begin position="132"/>
        <end position="152"/>
    </location>
</feature>
<feature type="domain" description="RDD" evidence="6">
    <location>
        <begin position="39"/>
        <end position="165"/>
    </location>
</feature>
<dbReference type="PANTHER" id="PTHR38480:SF1">
    <property type="entry name" value="SLR0254 PROTEIN"/>
    <property type="match status" value="1"/>
</dbReference>
<dbReference type="Proteomes" id="UP000320216">
    <property type="component" value="Chromosome"/>
</dbReference>
<sequence length="288" mass="30503">MTATAASNARYVDRSLAEYSDDDRQLTGEAVAFDARPATFVLRGAGLAIDVLAGYALLLGLLLALSAAGSVLDQSATAAIQVTIIVVVFLLVPTLVETLSHGRSLGKLAIGARIVRDDGGAEQLRHAFVRSLAGVIEVYLTFGGIAAITGLLSPRSRRLGDLLAGTYSQLQRMPPTPPAPRPLPEHLAAWATVADVAALPPRLSRRIAEFLRHAQTLVPDARLRVATDLAREAAPFVAPLPNTDAETFLVAVAALRRDREYAALIGQERRLASVQGALSALPPGFPQR</sequence>
<evidence type="ECO:0000259" key="6">
    <source>
        <dbReference type="Pfam" id="PF06271"/>
    </source>
</evidence>
<evidence type="ECO:0000256" key="2">
    <source>
        <dbReference type="ARBA" id="ARBA00022692"/>
    </source>
</evidence>
<dbReference type="EMBL" id="CP042305">
    <property type="protein sequence ID" value="QDZ16460.1"/>
    <property type="molecule type" value="Genomic_DNA"/>
</dbReference>
<keyword evidence="8" id="KW-1185">Reference proteome</keyword>
<comment type="subcellular location">
    <subcellularLocation>
        <location evidence="1">Membrane</location>
        <topology evidence="1">Multi-pass membrane protein</topology>
    </subcellularLocation>
</comment>
<dbReference type="Pfam" id="PF06271">
    <property type="entry name" value="RDD"/>
    <property type="match status" value="1"/>
</dbReference>
<protein>
    <submittedName>
        <fullName evidence="7">RDD family protein</fullName>
    </submittedName>
</protein>
<evidence type="ECO:0000313" key="7">
    <source>
        <dbReference type="EMBL" id="QDZ16460.1"/>
    </source>
</evidence>
<accession>A0A5B8MAB6</accession>
<keyword evidence="4 5" id="KW-0472">Membrane</keyword>
<dbReference type="AlphaFoldDB" id="A0A5B8MAB6"/>
<gene>
    <name evidence="7" type="ORF">FPZ11_18435</name>
</gene>
<name>A0A5B8MAB6_9MICO</name>
<evidence type="ECO:0000256" key="1">
    <source>
        <dbReference type="ARBA" id="ARBA00004141"/>
    </source>
</evidence>
<dbReference type="InterPro" id="IPR010432">
    <property type="entry name" value="RDD"/>
</dbReference>
<keyword evidence="3 5" id="KW-1133">Transmembrane helix</keyword>
<organism evidence="7 8">
    <name type="scientific">Humibacter ginsenosidimutans</name>
    <dbReference type="NCBI Taxonomy" id="2599293"/>
    <lineage>
        <taxon>Bacteria</taxon>
        <taxon>Bacillati</taxon>
        <taxon>Actinomycetota</taxon>
        <taxon>Actinomycetes</taxon>
        <taxon>Micrococcales</taxon>
        <taxon>Microbacteriaceae</taxon>
        <taxon>Humibacter</taxon>
    </lineage>
</organism>
<evidence type="ECO:0000256" key="5">
    <source>
        <dbReference type="SAM" id="Phobius"/>
    </source>
</evidence>
<dbReference type="GO" id="GO:0016020">
    <property type="term" value="C:membrane"/>
    <property type="evidence" value="ECO:0007669"/>
    <property type="project" value="UniProtKB-SubCell"/>
</dbReference>
<feature type="transmembrane region" description="Helical" evidence="5">
    <location>
        <begin position="40"/>
        <end position="64"/>
    </location>
</feature>
<proteinExistence type="predicted"/>
<dbReference type="OrthoDB" id="9787732at2"/>
<dbReference type="PANTHER" id="PTHR38480">
    <property type="entry name" value="SLR0254 PROTEIN"/>
    <property type="match status" value="1"/>
</dbReference>
<dbReference type="KEGG" id="huw:FPZ11_18435"/>
<keyword evidence="2 5" id="KW-0812">Transmembrane</keyword>
<evidence type="ECO:0000256" key="3">
    <source>
        <dbReference type="ARBA" id="ARBA00022989"/>
    </source>
</evidence>
<reference evidence="7 8" key="1">
    <citation type="submission" date="2019-07" db="EMBL/GenBank/DDBJ databases">
        <title>Full genome sequence of Humibacter sp. WJ7-1.</title>
        <authorList>
            <person name="Im W.-T."/>
        </authorList>
    </citation>
    <scope>NUCLEOTIDE SEQUENCE [LARGE SCALE GENOMIC DNA]</scope>
    <source>
        <strain evidence="7 8">WJ7-1</strain>
    </source>
</reference>
<feature type="transmembrane region" description="Helical" evidence="5">
    <location>
        <begin position="76"/>
        <end position="96"/>
    </location>
</feature>